<name>A0ABQ8AYG6_BRANA</name>
<keyword evidence="3" id="KW-1185">Reference proteome</keyword>
<proteinExistence type="predicted"/>
<evidence type="ECO:0000256" key="1">
    <source>
        <dbReference type="SAM" id="Phobius"/>
    </source>
</evidence>
<keyword evidence="1" id="KW-0472">Membrane</keyword>
<gene>
    <name evidence="2" type="ORF">HID58_047127</name>
</gene>
<dbReference type="Proteomes" id="UP000824890">
    <property type="component" value="Unassembled WGS sequence"/>
</dbReference>
<sequence>MDRVEMGTPAFLAVNADRVVAPRFKLGDGFIILKIKFSKEINPQETIEKAKETVNRELPINLWKKKILMLDSSGLDCSITEASVYLPDGVTKVHRLGAKRQVSYSGMDNLRNPVDEIVEYLLLGLMIYMTIHISLIWSVWIQFLIGGICSPKRCKEVIPLDAWVLLIKSFTLQSFLTPTRQDINGQNTPTHIQNVQLKLEIVRLGLTVVSD</sequence>
<protein>
    <submittedName>
        <fullName evidence="2">Uncharacterized protein</fullName>
    </submittedName>
</protein>
<keyword evidence="1" id="KW-0812">Transmembrane</keyword>
<reference evidence="2 3" key="1">
    <citation type="submission" date="2021-05" db="EMBL/GenBank/DDBJ databases">
        <title>Genome Assembly of Synthetic Allotetraploid Brassica napus Reveals Homoeologous Exchanges between Subgenomes.</title>
        <authorList>
            <person name="Davis J.T."/>
        </authorList>
    </citation>
    <scope>NUCLEOTIDE SEQUENCE [LARGE SCALE GENOMIC DNA]</scope>
    <source>
        <strain evidence="3">cv. Da-Ae</strain>
        <tissue evidence="2">Seedling</tissue>
    </source>
</reference>
<evidence type="ECO:0000313" key="2">
    <source>
        <dbReference type="EMBL" id="KAH0897559.1"/>
    </source>
</evidence>
<organism evidence="2 3">
    <name type="scientific">Brassica napus</name>
    <name type="common">Rape</name>
    <dbReference type="NCBI Taxonomy" id="3708"/>
    <lineage>
        <taxon>Eukaryota</taxon>
        <taxon>Viridiplantae</taxon>
        <taxon>Streptophyta</taxon>
        <taxon>Embryophyta</taxon>
        <taxon>Tracheophyta</taxon>
        <taxon>Spermatophyta</taxon>
        <taxon>Magnoliopsida</taxon>
        <taxon>eudicotyledons</taxon>
        <taxon>Gunneridae</taxon>
        <taxon>Pentapetalae</taxon>
        <taxon>rosids</taxon>
        <taxon>malvids</taxon>
        <taxon>Brassicales</taxon>
        <taxon>Brassicaceae</taxon>
        <taxon>Brassiceae</taxon>
        <taxon>Brassica</taxon>
    </lineage>
</organism>
<comment type="caution">
    <text evidence="2">The sequence shown here is derived from an EMBL/GenBank/DDBJ whole genome shotgun (WGS) entry which is preliminary data.</text>
</comment>
<keyword evidence="1" id="KW-1133">Transmembrane helix</keyword>
<accession>A0ABQ8AYG6</accession>
<evidence type="ECO:0000313" key="3">
    <source>
        <dbReference type="Proteomes" id="UP000824890"/>
    </source>
</evidence>
<feature type="transmembrane region" description="Helical" evidence="1">
    <location>
        <begin position="120"/>
        <end position="145"/>
    </location>
</feature>
<dbReference type="EMBL" id="JAGKQM010000012">
    <property type="protein sequence ID" value="KAH0897559.1"/>
    <property type="molecule type" value="Genomic_DNA"/>
</dbReference>